<feature type="region of interest" description="Disordered" evidence="1">
    <location>
        <begin position="410"/>
        <end position="473"/>
    </location>
</feature>
<feature type="region of interest" description="Disordered" evidence="1">
    <location>
        <begin position="490"/>
        <end position="521"/>
    </location>
</feature>
<feature type="region of interest" description="Disordered" evidence="1">
    <location>
        <begin position="545"/>
        <end position="852"/>
    </location>
</feature>
<feature type="compositionally biased region" description="Basic and acidic residues" evidence="1">
    <location>
        <begin position="1098"/>
        <end position="1108"/>
    </location>
</feature>
<feature type="compositionally biased region" description="Pro residues" evidence="1">
    <location>
        <begin position="942"/>
        <end position="951"/>
    </location>
</feature>
<dbReference type="STRING" id="39966.A0A369JZU7"/>
<dbReference type="EMBL" id="LUEZ02000041">
    <property type="protein sequence ID" value="RDB25153.1"/>
    <property type="molecule type" value="Genomic_DNA"/>
</dbReference>
<feature type="compositionally biased region" description="Polar residues" evidence="1">
    <location>
        <begin position="782"/>
        <end position="814"/>
    </location>
</feature>
<gene>
    <name evidence="2" type="ORF">Hypma_007913</name>
</gene>
<feature type="compositionally biased region" description="Basic and acidic residues" evidence="1">
    <location>
        <begin position="545"/>
        <end position="615"/>
    </location>
</feature>
<evidence type="ECO:0000256" key="1">
    <source>
        <dbReference type="SAM" id="MobiDB-lite"/>
    </source>
</evidence>
<feature type="compositionally biased region" description="Polar residues" evidence="1">
    <location>
        <begin position="133"/>
        <end position="158"/>
    </location>
</feature>
<feature type="compositionally biased region" description="Pro residues" evidence="1">
    <location>
        <begin position="13"/>
        <end position="22"/>
    </location>
</feature>
<feature type="region of interest" description="Disordered" evidence="1">
    <location>
        <begin position="1"/>
        <end position="77"/>
    </location>
</feature>
<proteinExistence type="predicted"/>
<feature type="compositionally biased region" description="Basic and acidic residues" evidence="1">
    <location>
        <begin position="1357"/>
        <end position="1366"/>
    </location>
</feature>
<dbReference type="PANTHER" id="PTHR35480:SF1">
    <property type="entry name" value="MATERNAL EFFECT EMBRYO ARREST 22"/>
    <property type="match status" value="1"/>
</dbReference>
<dbReference type="CDD" id="cd06503">
    <property type="entry name" value="ATP-synt_Fo_b"/>
    <property type="match status" value="1"/>
</dbReference>
<name>A0A369JZU7_HYPMA</name>
<sequence>MASLALGQADKPTPTPIPPPPSFSEFKFTTIGQEPQLLKRISAPTPDFQYQDRSSPSPPLPTELRYPSNSITPRPRSRPSLLEALADPNDVATSDAADDMAVDETSIQRTPSVAPRNALPTTAPNPSRAPLGWSQSVANNARPSPQAQGSTSRLTALSQAPIPITAQRTEIGNSSTTNRAAGLFVPSGSTSAVSLNGMASSSSALPQDSPYTGLRALQARLLSSLSHLGPPNTEEALRLVQSANSHSDTALLTAHRSHTLAQQSLASAREAVTAAKECLTAAEQARTHANDAAAAVKRITADELGVGGHSEWKTIINGLQDDIRALGEWVGEREGEETGRIGKEKERRDLVQSAISIPEGSGLDQATLEAISVEVAKRAAAIQANLTHPVNRERQRSAELEADAARRAWSLEHSQPPRQQPSPPAGVEEQEALARAQEQRRTQEAEEKRLKEEAVKREEEARAQRERQQHEEEIKAQRLRELEQQKLEVAKFQISEREQKERREAEELSKRTVEASRLQTEVEDLRKRRAEGKSKVVAEAKRALEAHKAAEKEKAQEEQRRVEEAERRKAAALEEHKKAEAKRLVEQRKQRELEELKKKQEAEKAAEAEAREAELRAAQGRRRQEVMAQKQRASAETAARILAERAKEKKLSAASTSTSPAPTTPTTRTGPLPVQKSPQDHQYGNLVAKKTVTAQATSPMKPRSISGGVKLGTVTVELNEQQKPDTAPLSPTLFRSAALGLRAKAQPQAVTPSPLPKRSSRAPPSQDQSDSRNPSKGEGSGTLLTSNEEKPISSNKSQSLPPVSALTTSTSSDTESIKNPAEDLHVHRRSKDPGNMPVVPMSQVPPASPQAQAANLRYVRDVNGVLWDTYLKPDIDVDNVKLEPPTKDHDLAVLKDQVSPPKLPRKRLRRGKLEGEPTSPPLPPAPATAPPPPASQVVHTPIPLPPKPTLPARPETNVPSLQPPSGYKATVTPAPRPPVSSQPTTSSSTSITLPRKPPLKLPEPKKRAEPSTNKDQLSAAPSDSSRNATTFTAPTAVRSPLDPRPTASTRKQMPPTIDTSNSGPSASFRNAGASPYDDYSQIAPAIQGDGGWDAAPHPMDEDYYDNKGARGRQFAARGSSARRGDHYSPARQPSILDRPISRPFASQDTRASSTARQQRNITPPEGSTLSPLGHSPVLGKRRYRDEPPLIDQPPAHRYRQTDNRDQGGYYPRSARTPPPVAYQWRTPSPDRPTALQSRIGVRDPAVYNVGAGQSYRPSYENDPYSPVHSRRTSDGYQPAGYTEYSSYGQSSASYQQFGRHQLTDHVDRTAAAALVGRGRGSATRGSARARGGATRGGTRPLNLEQRISSHKPLTLMHRLESPPRKY</sequence>
<feature type="compositionally biased region" description="Polar residues" evidence="1">
    <location>
        <begin position="1144"/>
        <end position="1170"/>
    </location>
</feature>
<feature type="compositionally biased region" description="Low complexity" evidence="1">
    <location>
        <begin position="836"/>
        <end position="852"/>
    </location>
</feature>
<feature type="compositionally biased region" description="Basic and acidic residues" evidence="1">
    <location>
        <begin position="873"/>
        <end position="893"/>
    </location>
</feature>
<reference evidence="2" key="1">
    <citation type="submission" date="2018-04" db="EMBL/GenBank/DDBJ databases">
        <title>Whole genome sequencing of Hypsizygus marmoreus.</title>
        <authorList>
            <person name="Choi I.-G."/>
            <person name="Min B."/>
            <person name="Kim J.-G."/>
            <person name="Kim S."/>
            <person name="Oh Y.-L."/>
            <person name="Kong W.-S."/>
            <person name="Park H."/>
            <person name="Jeong J."/>
            <person name="Song E.-S."/>
        </authorList>
    </citation>
    <scope>NUCLEOTIDE SEQUENCE [LARGE SCALE GENOMIC DNA]</scope>
    <source>
        <strain evidence="2">51987-8</strain>
    </source>
</reference>
<feature type="region of interest" description="Disordered" evidence="1">
    <location>
        <begin position="102"/>
        <end position="160"/>
    </location>
</feature>
<dbReference type="PANTHER" id="PTHR35480">
    <property type="entry name" value="MATERNAL EFFECT EMBRYO ARREST 22"/>
    <property type="match status" value="1"/>
</dbReference>
<evidence type="ECO:0000313" key="3">
    <source>
        <dbReference type="Proteomes" id="UP000076154"/>
    </source>
</evidence>
<comment type="caution">
    <text evidence="2">The sequence shown here is derived from an EMBL/GenBank/DDBJ whole genome shotgun (WGS) entry which is preliminary data.</text>
</comment>
<feature type="compositionally biased region" description="Pro residues" evidence="1">
    <location>
        <begin position="918"/>
        <end position="934"/>
    </location>
</feature>
<feature type="compositionally biased region" description="Polar residues" evidence="1">
    <location>
        <begin position="1046"/>
        <end position="1068"/>
    </location>
</feature>
<dbReference type="Proteomes" id="UP000076154">
    <property type="component" value="Unassembled WGS sequence"/>
</dbReference>
<evidence type="ECO:0000313" key="2">
    <source>
        <dbReference type="EMBL" id="RDB25153.1"/>
    </source>
</evidence>
<feature type="region of interest" description="Disordered" evidence="1">
    <location>
        <begin position="873"/>
        <end position="1234"/>
    </location>
</feature>
<feature type="region of interest" description="Disordered" evidence="1">
    <location>
        <begin position="1316"/>
        <end position="1366"/>
    </location>
</feature>
<feature type="compositionally biased region" description="Low complexity" evidence="1">
    <location>
        <begin position="652"/>
        <end position="667"/>
    </location>
</feature>
<feature type="compositionally biased region" description="Polar residues" evidence="1">
    <location>
        <begin position="1011"/>
        <end position="1033"/>
    </location>
</feature>
<feature type="region of interest" description="Disordered" evidence="1">
    <location>
        <begin position="1252"/>
        <end position="1283"/>
    </location>
</feature>
<dbReference type="OrthoDB" id="3068743at2759"/>
<keyword evidence="3" id="KW-1185">Reference proteome</keyword>
<dbReference type="InParanoid" id="A0A369JZU7"/>
<organism evidence="2 3">
    <name type="scientific">Hypsizygus marmoreus</name>
    <name type="common">White beech mushroom</name>
    <name type="synonym">Agaricus marmoreus</name>
    <dbReference type="NCBI Taxonomy" id="39966"/>
    <lineage>
        <taxon>Eukaryota</taxon>
        <taxon>Fungi</taxon>
        <taxon>Dikarya</taxon>
        <taxon>Basidiomycota</taxon>
        <taxon>Agaricomycotina</taxon>
        <taxon>Agaricomycetes</taxon>
        <taxon>Agaricomycetidae</taxon>
        <taxon>Agaricales</taxon>
        <taxon>Tricholomatineae</taxon>
        <taxon>Lyophyllaceae</taxon>
        <taxon>Hypsizygus</taxon>
    </lineage>
</organism>
<accession>A0A369JZU7</accession>
<feature type="compositionally biased region" description="Basic and acidic residues" evidence="1">
    <location>
        <begin position="642"/>
        <end position="651"/>
    </location>
</feature>
<feature type="compositionally biased region" description="Basic and acidic residues" evidence="1">
    <location>
        <begin position="490"/>
        <end position="514"/>
    </location>
</feature>
<protein>
    <submittedName>
        <fullName evidence="2">Uncharacterized protein</fullName>
    </submittedName>
</protein>
<feature type="compositionally biased region" description="Low complexity" evidence="1">
    <location>
        <begin position="981"/>
        <end position="994"/>
    </location>
</feature>
<feature type="compositionally biased region" description="Basic and acidic residues" evidence="1">
    <location>
        <begin position="437"/>
        <end position="473"/>
    </location>
</feature>
<feature type="compositionally biased region" description="Low complexity" evidence="1">
    <location>
        <begin position="1320"/>
        <end position="1339"/>
    </location>
</feature>